<sequence>MEYKKIGDLTNVITGGTPPTAKPEYWDNGDIPWLQSGCCQDCDVDFAEKYITQEGYDNSSTKLMPKDSVMIALTGATAGKIGYLNFEACGNQSITGILPCGLMNQRYLFYFLLSQREKILADCIGGAQPHISQGYVKNIYVPVLSLEKQKEIVDTLSCLSGIINKRRDEIRLLDNFIKARFVEMFGDPVANEKGWTTKPLLDMGKCKNGMNFHYDDKGIEINCLGVGDFKNLSIIDNTEELPTILLNEMPSEEYLLKDDDIVFVRSNGNKALVGRSLAVYPGDVPTTFSGFCIRYRKHDNEITVPYLLRVLKTDSMRMKMAGRGANIQNLNQQILGTLVIPVPPVELQNQFAAFVTEVNKSKVKVQKALDETQKLFDSLMQQYFG</sequence>
<dbReference type="EMBL" id="JAKNDE010000001">
    <property type="protein sequence ID" value="MCG5032170.1"/>
    <property type="molecule type" value="Genomic_DNA"/>
</dbReference>
<evidence type="ECO:0000256" key="1">
    <source>
        <dbReference type="ARBA" id="ARBA00010923"/>
    </source>
</evidence>
<accession>A0AAW5CCV0</accession>
<keyword evidence="3" id="KW-0238">DNA-binding</keyword>
<keyword evidence="5" id="KW-0540">Nuclease</keyword>
<dbReference type="GO" id="GO:0016787">
    <property type="term" value="F:hydrolase activity"/>
    <property type="evidence" value="ECO:0007669"/>
    <property type="project" value="UniProtKB-KW"/>
</dbReference>
<keyword evidence="5" id="KW-0378">Hydrolase</keyword>
<name>A0AAW5CCV0_9FIRM</name>
<dbReference type="CDD" id="cd17517">
    <property type="entry name" value="RMtype1_S_EcoKI_StySPI-TRD2-CR2_like"/>
    <property type="match status" value="1"/>
</dbReference>
<dbReference type="Gene3D" id="1.10.287.1120">
    <property type="entry name" value="Bipartite methylase S protein"/>
    <property type="match status" value="1"/>
</dbReference>
<dbReference type="InterPro" id="IPR052021">
    <property type="entry name" value="Type-I_RS_S_subunit"/>
</dbReference>
<dbReference type="AlphaFoldDB" id="A0AAW5CCV0"/>
<dbReference type="InterPro" id="IPR000055">
    <property type="entry name" value="Restrct_endonuc_typeI_TRD"/>
</dbReference>
<gene>
    <name evidence="5" type="ORF">L0P48_00880</name>
</gene>
<keyword evidence="2" id="KW-0680">Restriction system</keyword>
<dbReference type="GO" id="GO:0009307">
    <property type="term" value="P:DNA restriction-modification system"/>
    <property type="evidence" value="ECO:0007669"/>
    <property type="project" value="UniProtKB-KW"/>
</dbReference>
<dbReference type="Pfam" id="PF01420">
    <property type="entry name" value="Methylase_S"/>
    <property type="match status" value="2"/>
</dbReference>
<evidence type="ECO:0000313" key="5">
    <source>
        <dbReference type="EMBL" id="MCG5032170.1"/>
    </source>
</evidence>
<dbReference type="GO" id="GO:0003677">
    <property type="term" value="F:DNA binding"/>
    <property type="evidence" value="ECO:0007669"/>
    <property type="project" value="UniProtKB-KW"/>
</dbReference>
<feature type="domain" description="Type I restriction modification DNA specificity" evidence="4">
    <location>
        <begin position="2"/>
        <end position="170"/>
    </location>
</feature>
<protein>
    <submittedName>
        <fullName evidence="5">Restriction endonuclease subunit S</fullName>
        <ecNumber evidence="5">3.1.21.-</ecNumber>
    </submittedName>
</protein>
<evidence type="ECO:0000259" key="4">
    <source>
        <dbReference type="Pfam" id="PF01420"/>
    </source>
</evidence>
<dbReference type="GO" id="GO:0004519">
    <property type="term" value="F:endonuclease activity"/>
    <property type="evidence" value="ECO:0007669"/>
    <property type="project" value="UniProtKB-KW"/>
</dbReference>
<keyword evidence="5" id="KW-0255">Endonuclease</keyword>
<organism evidence="5 6">
    <name type="scientific">Blautia massiliensis</name>
    <name type="common">ex Durand et al. 2017</name>
    <dbReference type="NCBI Taxonomy" id="1737424"/>
    <lineage>
        <taxon>Bacteria</taxon>
        <taxon>Bacillati</taxon>
        <taxon>Bacillota</taxon>
        <taxon>Clostridia</taxon>
        <taxon>Lachnospirales</taxon>
        <taxon>Lachnospiraceae</taxon>
        <taxon>Blautia</taxon>
    </lineage>
</organism>
<dbReference type="CDD" id="cd17296">
    <property type="entry name" value="RMtype1_S_MmaC5ORF1169P_TRD1-CR1_like"/>
    <property type="match status" value="1"/>
</dbReference>
<dbReference type="EC" id="3.1.21.-" evidence="5"/>
<dbReference type="PANTHER" id="PTHR30408:SF12">
    <property type="entry name" value="TYPE I RESTRICTION ENZYME MJAVIII SPECIFICITY SUBUNIT"/>
    <property type="match status" value="1"/>
</dbReference>
<evidence type="ECO:0000256" key="3">
    <source>
        <dbReference type="ARBA" id="ARBA00023125"/>
    </source>
</evidence>
<reference evidence="5" key="1">
    <citation type="submission" date="2022-01" db="EMBL/GenBank/DDBJ databases">
        <title>Collection of gut derived symbiotic bacterial strains cultured from healthy donors.</title>
        <authorList>
            <person name="Lin H."/>
            <person name="Kohout C."/>
            <person name="Waligurski E."/>
            <person name="Pamer E.G."/>
        </authorList>
    </citation>
    <scope>NUCLEOTIDE SEQUENCE</scope>
    <source>
        <strain evidence="5">DFI.1.11</strain>
    </source>
</reference>
<comment type="similarity">
    <text evidence="1">Belongs to the type-I restriction system S methylase family.</text>
</comment>
<dbReference type="Gene3D" id="3.90.220.20">
    <property type="entry name" value="DNA methylase specificity domains"/>
    <property type="match status" value="2"/>
</dbReference>
<evidence type="ECO:0000256" key="2">
    <source>
        <dbReference type="ARBA" id="ARBA00022747"/>
    </source>
</evidence>
<dbReference type="PANTHER" id="PTHR30408">
    <property type="entry name" value="TYPE-1 RESTRICTION ENZYME ECOKI SPECIFICITY PROTEIN"/>
    <property type="match status" value="1"/>
</dbReference>
<proteinExistence type="inferred from homology"/>
<feature type="domain" description="Type I restriction modification DNA specificity" evidence="4">
    <location>
        <begin position="193"/>
        <end position="367"/>
    </location>
</feature>
<dbReference type="RefSeq" id="WP_237971289.1">
    <property type="nucleotide sequence ID" value="NZ_JAKNDE010000001.1"/>
</dbReference>
<dbReference type="Proteomes" id="UP001200089">
    <property type="component" value="Unassembled WGS sequence"/>
</dbReference>
<evidence type="ECO:0000313" key="6">
    <source>
        <dbReference type="Proteomes" id="UP001200089"/>
    </source>
</evidence>
<comment type="caution">
    <text evidence="5">The sequence shown here is derived from an EMBL/GenBank/DDBJ whole genome shotgun (WGS) entry which is preliminary data.</text>
</comment>
<dbReference type="SUPFAM" id="SSF116734">
    <property type="entry name" value="DNA methylase specificity domain"/>
    <property type="match status" value="2"/>
</dbReference>
<dbReference type="InterPro" id="IPR044946">
    <property type="entry name" value="Restrct_endonuc_typeI_TRD_sf"/>
</dbReference>